<keyword evidence="11 17" id="KW-0456">Lyase</keyword>
<evidence type="ECO:0000256" key="2">
    <source>
        <dbReference type="ARBA" id="ARBA00001971"/>
    </source>
</evidence>
<dbReference type="Gene3D" id="3.30.450.260">
    <property type="entry name" value="Haem NO binding associated domain"/>
    <property type="match status" value="1"/>
</dbReference>
<dbReference type="PROSITE" id="PS50125">
    <property type="entry name" value="GUANYLATE_CYCLASE_2"/>
    <property type="match status" value="1"/>
</dbReference>
<dbReference type="SUPFAM" id="SSF55073">
    <property type="entry name" value="Nucleotide cyclase"/>
    <property type="match status" value="1"/>
</dbReference>
<dbReference type="SUPFAM" id="SSF111126">
    <property type="entry name" value="Ligand-binding domain in the NO signalling and Golgi transport"/>
    <property type="match status" value="1"/>
</dbReference>
<dbReference type="CDD" id="cd07302">
    <property type="entry name" value="CHD"/>
    <property type="match status" value="1"/>
</dbReference>
<dbReference type="InterPro" id="IPR001054">
    <property type="entry name" value="A/G_cyclase"/>
</dbReference>
<keyword evidence="8" id="KW-0547">Nucleotide-binding</keyword>
<feature type="coiled-coil region" evidence="18">
    <location>
        <begin position="366"/>
        <end position="397"/>
    </location>
</feature>
<keyword evidence="5" id="KW-0963">Cytoplasm</keyword>
<evidence type="ECO:0000313" key="22">
    <source>
        <dbReference type="RefSeq" id="XP_036366550.1"/>
    </source>
</evidence>
<evidence type="ECO:0000256" key="5">
    <source>
        <dbReference type="ARBA" id="ARBA00022490"/>
    </source>
</evidence>
<evidence type="ECO:0000256" key="6">
    <source>
        <dbReference type="ARBA" id="ARBA00022617"/>
    </source>
</evidence>
<keyword evidence="6" id="KW-0349">Heme</keyword>
<organism evidence="20 21">
    <name type="scientific">Octopus sinensis</name>
    <name type="common">East Asian common octopus</name>
    <dbReference type="NCBI Taxonomy" id="2607531"/>
    <lineage>
        <taxon>Eukaryota</taxon>
        <taxon>Metazoa</taxon>
        <taxon>Spiralia</taxon>
        <taxon>Lophotrochozoa</taxon>
        <taxon>Mollusca</taxon>
        <taxon>Cephalopoda</taxon>
        <taxon>Coleoidea</taxon>
        <taxon>Octopodiformes</taxon>
        <taxon>Octopoda</taxon>
        <taxon>Incirrata</taxon>
        <taxon>Octopodidae</taxon>
        <taxon>Octopus</taxon>
    </lineage>
</organism>
<dbReference type="InterPro" id="IPR042463">
    <property type="entry name" value="HNOB_dom_associated_sf"/>
</dbReference>
<comment type="similarity">
    <text evidence="17">Belongs to the adenylyl cyclase class-4/guanylyl cyclase family.</text>
</comment>
<dbReference type="InterPro" id="IPR011644">
    <property type="entry name" value="Heme_NO-bd"/>
</dbReference>
<dbReference type="AlphaFoldDB" id="A0A6P7TAC3"/>
<dbReference type="InterPro" id="IPR024096">
    <property type="entry name" value="NO_sig/Golgi_transp_ligand-bd"/>
</dbReference>
<dbReference type="GO" id="GO:0020037">
    <property type="term" value="F:heme binding"/>
    <property type="evidence" value="ECO:0007669"/>
    <property type="project" value="InterPro"/>
</dbReference>
<dbReference type="FunFam" id="3.90.1520.10:FF:000001">
    <property type="entry name" value="Guanylate cyclase soluble subunit beta-1"/>
    <property type="match status" value="1"/>
</dbReference>
<accession>A0A6P7TAC3</accession>
<dbReference type="GO" id="GO:0019934">
    <property type="term" value="P:cGMP-mediated signaling"/>
    <property type="evidence" value="ECO:0007669"/>
    <property type="project" value="TreeGrafter"/>
</dbReference>
<evidence type="ECO:0000256" key="15">
    <source>
        <dbReference type="ARBA" id="ARBA00041698"/>
    </source>
</evidence>
<evidence type="ECO:0000256" key="17">
    <source>
        <dbReference type="RuleBase" id="RU000405"/>
    </source>
</evidence>
<dbReference type="Gene3D" id="3.30.70.1230">
    <property type="entry name" value="Nucleotide cyclase"/>
    <property type="match status" value="1"/>
</dbReference>
<dbReference type="RefSeq" id="XP_036366550.1">
    <property type="nucleotide sequence ID" value="XM_036510657.1"/>
</dbReference>
<dbReference type="GO" id="GO:0004383">
    <property type="term" value="F:guanylate cyclase activity"/>
    <property type="evidence" value="ECO:0007669"/>
    <property type="project" value="UniProtKB-EC"/>
</dbReference>
<dbReference type="PANTHER" id="PTHR45655">
    <property type="entry name" value="GUANYLATE CYCLASE SOLUBLE SUBUNIT BETA-2"/>
    <property type="match status" value="1"/>
</dbReference>
<dbReference type="EC" id="4.6.1.2" evidence="4"/>
<evidence type="ECO:0000256" key="3">
    <source>
        <dbReference type="ARBA" id="ARBA00004496"/>
    </source>
</evidence>
<comment type="cofactor">
    <cofactor evidence="2">
        <name>heme</name>
        <dbReference type="ChEBI" id="CHEBI:30413"/>
    </cofactor>
</comment>
<evidence type="ECO:0000256" key="1">
    <source>
        <dbReference type="ARBA" id="ARBA00001436"/>
    </source>
</evidence>
<keyword evidence="7" id="KW-0479">Metal-binding</keyword>
<feature type="domain" description="Guanylate cyclase" evidence="19">
    <location>
        <begin position="425"/>
        <end position="559"/>
    </location>
</feature>
<dbReference type="KEGG" id="osn:115221789"/>
<keyword evidence="12" id="KW-0141">cGMP biosynthesis</keyword>
<name>A0A6P7TAC3_9MOLL</name>
<sequence>MYGFVNHALELLVIRNFGEEAWEDIKKAADLSMDGHFLVRYVYDDSISYDLVGAASKVLKLPASDILELFGEMFFAFCQESGYDKILQVLGGTTKDFLQNLDALHDHLASIYPGMRAPSFRCSERAEDGATILHYYSDRPGLEPIVIGIVKAVAKQVYNSQVNVEVIKTKGEDSDHVQFAIIELEGGEQKTSTEMDVNENTLSTEPKISPITFCRAFPFHVMFDRKLVICQTGNSISRVIPEVVEKRLKINEIFEMIRPHMGLSFENILDHINTVFVFRSKKILINGGGEQTIENDSCSIYQHESSRLRLKGQMIYVPECDCMMFLCSPSVMNLDDLNRRGLFLSDIPLHDATRDLVLMSERFEAEYKLTQKLEVLTEKLQQAHRELEGEKQKTDQLMYSILPPSVANKLRHNKPVDALKYEDVTIMFSGIDGFSKFCAENSDARGAMKIVKYLNDIYTRFDVLLDPRVNPDVYKVETVGEKYMAVSGLPELCETHAKCIAHLALDLMDISHELSDPCGNPMVITIGIHTGEVVTGVIGKRMPRYCLFGNTVNLASRTETTGVKGRINISNSTYKCLQEPECLDESLNFEYRGEVMMKGKKEPMPCWFLSRRPLGQLETSFVVDL</sequence>
<comment type="subcellular location">
    <subcellularLocation>
        <location evidence="3">Cytoplasm</location>
    </subcellularLocation>
</comment>
<dbReference type="Gene3D" id="3.90.1520.10">
    <property type="entry name" value="H-NOX domain"/>
    <property type="match status" value="1"/>
</dbReference>
<evidence type="ECO:0000259" key="19">
    <source>
        <dbReference type="PROSITE" id="PS50125"/>
    </source>
</evidence>
<dbReference type="GO" id="GO:0005525">
    <property type="term" value="F:GTP binding"/>
    <property type="evidence" value="ECO:0007669"/>
    <property type="project" value="UniProtKB-KW"/>
</dbReference>
<evidence type="ECO:0000256" key="4">
    <source>
        <dbReference type="ARBA" id="ARBA00012202"/>
    </source>
</evidence>
<evidence type="ECO:0000256" key="14">
    <source>
        <dbReference type="ARBA" id="ARBA00039698"/>
    </source>
</evidence>
<keyword evidence="20" id="KW-1185">Reference proteome</keyword>
<dbReference type="Pfam" id="PF07701">
    <property type="entry name" value="HNOBA"/>
    <property type="match status" value="1"/>
</dbReference>
<dbReference type="Proteomes" id="UP000515154">
    <property type="component" value="Linkage group LG18"/>
</dbReference>
<dbReference type="InterPro" id="IPR029787">
    <property type="entry name" value="Nucleotide_cyclase"/>
</dbReference>
<dbReference type="InterPro" id="IPR018297">
    <property type="entry name" value="A/G_cyclase_CS"/>
</dbReference>
<dbReference type="GO" id="GO:0070482">
    <property type="term" value="P:response to oxygen levels"/>
    <property type="evidence" value="ECO:0007669"/>
    <property type="project" value="TreeGrafter"/>
</dbReference>
<dbReference type="InterPro" id="IPR011645">
    <property type="entry name" value="HNOB_dom_associated"/>
</dbReference>
<dbReference type="InterPro" id="IPR038158">
    <property type="entry name" value="H-NOX_domain_sf"/>
</dbReference>
<dbReference type="Gene3D" id="6.10.250.780">
    <property type="match status" value="1"/>
</dbReference>
<evidence type="ECO:0000256" key="7">
    <source>
        <dbReference type="ARBA" id="ARBA00022723"/>
    </source>
</evidence>
<dbReference type="Pfam" id="PF00211">
    <property type="entry name" value="Guanylate_cyc"/>
    <property type="match status" value="1"/>
</dbReference>
<comment type="catalytic activity">
    <reaction evidence="1">
        <text>GTP = 3',5'-cyclic GMP + diphosphate</text>
        <dbReference type="Rhea" id="RHEA:13665"/>
        <dbReference type="ChEBI" id="CHEBI:33019"/>
        <dbReference type="ChEBI" id="CHEBI:37565"/>
        <dbReference type="ChEBI" id="CHEBI:57746"/>
        <dbReference type="EC" id="4.6.1.2"/>
    </reaction>
</comment>
<keyword evidence="9" id="KW-0408">Iron</keyword>
<protein>
    <recommendedName>
        <fullName evidence="14">Guanylate cyclase soluble subunit beta-1</fullName>
        <ecNumber evidence="4">4.6.1.2</ecNumber>
    </recommendedName>
    <alternativeName>
        <fullName evidence="15">Guanylate cyclase soluble subunit beta-3</fullName>
    </alternativeName>
    <alternativeName>
        <fullName evidence="16">Soluble guanylate cyclase small subunit</fullName>
    </alternativeName>
</protein>
<reference evidence="21 22" key="1">
    <citation type="submission" date="2025-08" db="UniProtKB">
        <authorList>
            <consortium name="RefSeq"/>
        </authorList>
    </citation>
    <scope>IDENTIFICATION</scope>
</reference>
<dbReference type="SMART" id="SM00044">
    <property type="entry name" value="CYCc"/>
    <property type="match status" value="1"/>
</dbReference>
<dbReference type="GO" id="GO:0046872">
    <property type="term" value="F:metal ion binding"/>
    <property type="evidence" value="ECO:0007669"/>
    <property type="project" value="UniProtKB-KW"/>
</dbReference>
<comment type="function">
    <text evidence="13">Mediates responses to nitric oxide (NO) by catalyzing the biosynthesis of the signaling molecule cGMP.</text>
</comment>
<dbReference type="PANTHER" id="PTHR45655:SF2">
    <property type="entry name" value="GUANYLATE CYCLASE SOLUBLE SUBUNIT BETA-1"/>
    <property type="match status" value="1"/>
</dbReference>
<keyword evidence="18" id="KW-0175">Coiled coil</keyword>
<dbReference type="PROSITE" id="PS00452">
    <property type="entry name" value="GUANYLATE_CYCLASE_1"/>
    <property type="match status" value="1"/>
</dbReference>
<gene>
    <name evidence="21 22" type="primary">LOC115221789</name>
</gene>
<dbReference type="GO" id="GO:0008074">
    <property type="term" value="C:guanylate cyclase complex, soluble"/>
    <property type="evidence" value="ECO:0007669"/>
    <property type="project" value="TreeGrafter"/>
</dbReference>
<evidence type="ECO:0000313" key="20">
    <source>
        <dbReference type="Proteomes" id="UP000515154"/>
    </source>
</evidence>
<evidence type="ECO:0000256" key="18">
    <source>
        <dbReference type="SAM" id="Coils"/>
    </source>
</evidence>
<dbReference type="FunFam" id="3.30.450.260:FF:000001">
    <property type="entry name" value="guanylate cyclase soluble subunit beta-1 isoform X1"/>
    <property type="match status" value="1"/>
</dbReference>
<dbReference type="FunFam" id="3.30.70.1230:FF:000005">
    <property type="entry name" value="Guanylate cyclase soluble subunit beta-1"/>
    <property type="match status" value="1"/>
</dbReference>
<evidence type="ECO:0000256" key="13">
    <source>
        <dbReference type="ARBA" id="ARBA00037442"/>
    </source>
</evidence>
<dbReference type="RefSeq" id="XP_029647879.1">
    <property type="nucleotide sequence ID" value="XM_029792019.2"/>
</dbReference>
<evidence type="ECO:0000256" key="8">
    <source>
        <dbReference type="ARBA" id="ARBA00022741"/>
    </source>
</evidence>
<evidence type="ECO:0000256" key="11">
    <source>
        <dbReference type="ARBA" id="ARBA00023239"/>
    </source>
</evidence>
<evidence type="ECO:0000256" key="10">
    <source>
        <dbReference type="ARBA" id="ARBA00023134"/>
    </source>
</evidence>
<evidence type="ECO:0000256" key="9">
    <source>
        <dbReference type="ARBA" id="ARBA00023004"/>
    </source>
</evidence>
<proteinExistence type="inferred from homology"/>
<evidence type="ECO:0000256" key="12">
    <source>
        <dbReference type="ARBA" id="ARBA00023293"/>
    </source>
</evidence>
<evidence type="ECO:0000313" key="21">
    <source>
        <dbReference type="RefSeq" id="XP_029647879.1"/>
    </source>
</evidence>
<keyword evidence="10" id="KW-0342">GTP-binding</keyword>
<evidence type="ECO:0000256" key="16">
    <source>
        <dbReference type="ARBA" id="ARBA00043208"/>
    </source>
</evidence>
<dbReference type="Pfam" id="PF07700">
    <property type="entry name" value="HNOB"/>
    <property type="match status" value="1"/>
</dbReference>